<gene>
    <name evidence="1" type="ORF">I4F81_003328</name>
</gene>
<protein>
    <submittedName>
        <fullName evidence="1">Uncharacterized protein</fullName>
    </submittedName>
</protein>
<sequence length="130" mass="13142">MRSASARRRSDTVTTVCSSGRGTAVCSPETATAFFSLPEAAAQPFGVLSRLGGEGTVPAGFSAGTVGIFSASVRLARVFMGAFLIAIVGLGASRPALACVSDRSTPRPASSELRASTANARCVVSACRQA</sequence>
<dbReference type="EMBL" id="CM020618">
    <property type="protein sequence ID" value="KAK1860740.1"/>
    <property type="molecule type" value="Genomic_DNA"/>
</dbReference>
<comment type="caution">
    <text evidence="1">The sequence shown here is derived from an EMBL/GenBank/DDBJ whole genome shotgun (WGS) entry which is preliminary data.</text>
</comment>
<name>A0ACC3BS47_PYRYE</name>
<dbReference type="Proteomes" id="UP000798662">
    <property type="component" value="Chromosome 1"/>
</dbReference>
<evidence type="ECO:0000313" key="2">
    <source>
        <dbReference type="Proteomes" id="UP000798662"/>
    </source>
</evidence>
<accession>A0ACC3BS47</accession>
<proteinExistence type="predicted"/>
<reference evidence="1" key="1">
    <citation type="submission" date="2019-11" db="EMBL/GenBank/DDBJ databases">
        <title>Nori genome reveals adaptations in red seaweeds to the harsh intertidal environment.</title>
        <authorList>
            <person name="Wang D."/>
            <person name="Mao Y."/>
        </authorList>
    </citation>
    <scope>NUCLEOTIDE SEQUENCE</scope>
    <source>
        <tissue evidence="1">Gametophyte</tissue>
    </source>
</reference>
<evidence type="ECO:0000313" key="1">
    <source>
        <dbReference type="EMBL" id="KAK1860740.1"/>
    </source>
</evidence>
<organism evidence="1 2">
    <name type="scientific">Pyropia yezoensis</name>
    <name type="common">Susabi-nori</name>
    <name type="synonym">Porphyra yezoensis</name>
    <dbReference type="NCBI Taxonomy" id="2788"/>
    <lineage>
        <taxon>Eukaryota</taxon>
        <taxon>Rhodophyta</taxon>
        <taxon>Bangiophyceae</taxon>
        <taxon>Bangiales</taxon>
        <taxon>Bangiaceae</taxon>
        <taxon>Pyropia</taxon>
    </lineage>
</organism>
<keyword evidence="2" id="KW-1185">Reference proteome</keyword>